<evidence type="ECO:0000313" key="2">
    <source>
        <dbReference type="EMBL" id="OXU20835.1"/>
    </source>
</evidence>
<dbReference type="AlphaFoldDB" id="A0A232ER38"/>
<keyword evidence="3" id="KW-1185">Reference proteome</keyword>
<evidence type="ECO:0000256" key="1">
    <source>
        <dbReference type="SAM" id="MobiDB-lite"/>
    </source>
</evidence>
<organism evidence="2 3">
    <name type="scientific">Trichomalopsis sarcophagae</name>
    <dbReference type="NCBI Taxonomy" id="543379"/>
    <lineage>
        <taxon>Eukaryota</taxon>
        <taxon>Metazoa</taxon>
        <taxon>Ecdysozoa</taxon>
        <taxon>Arthropoda</taxon>
        <taxon>Hexapoda</taxon>
        <taxon>Insecta</taxon>
        <taxon>Pterygota</taxon>
        <taxon>Neoptera</taxon>
        <taxon>Endopterygota</taxon>
        <taxon>Hymenoptera</taxon>
        <taxon>Apocrita</taxon>
        <taxon>Proctotrupomorpha</taxon>
        <taxon>Chalcidoidea</taxon>
        <taxon>Pteromalidae</taxon>
        <taxon>Pteromalinae</taxon>
        <taxon>Trichomalopsis</taxon>
    </lineage>
</organism>
<comment type="caution">
    <text evidence="2">The sequence shown here is derived from an EMBL/GenBank/DDBJ whole genome shotgun (WGS) entry which is preliminary data.</text>
</comment>
<gene>
    <name evidence="2" type="ORF">TSAR_005456</name>
</gene>
<protein>
    <recommendedName>
        <fullName evidence="4">Phorbol-ester/DAG-type domain-containing protein</fullName>
    </recommendedName>
</protein>
<dbReference type="Proteomes" id="UP000215335">
    <property type="component" value="Unassembled WGS sequence"/>
</dbReference>
<sequence>MSTSTTTEVCSVGGDASTPPTITCPACHLRCHTRCSGKRMGALCDNCRERRPTSGLRAHQQQPPLPRRRLPQSQPSRVINQHARGPLCLPSLVR</sequence>
<feature type="region of interest" description="Disordered" evidence="1">
    <location>
        <begin position="52"/>
        <end position="94"/>
    </location>
</feature>
<evidence type="ECO:0008006" key="4">
    <source>
        <dbReference type="Google" id="ProtNLM"/>
    </source>
</evidence>
<reference evidence="2 3" key="1">
    <citation type="journal article" date="2017" name="Curr. Biol.">
        <title>The Evolution of Venom by Co-option of Single-Copy Genes.</title>
        <authorList>
            <person name="Martinson E.O."/>
            <person name="Mrinalini"/>
            <person name="Kelkar Y.D."/>
            <person name="Chang C.H."/>
            <person name="Werren J.H."/>
        </authorList>
    </citation>
    <scope>NUCLEOTIDE SEQUENCE [LARGE SCALE GENOMIC DNA]</scope>
    <source>
        <strain evidence="2 3">Alberta</strain>
        <tissue evidence="2">Whole body</tissue>
    </source>
</reference>
<proteinExistence type="predicted"/>
<evidence type="ECO:0000313" key="3">
    <source>
        <dbReference type="Proteomes" id="UP000215335"/>
    </source>
</evidence>
<name>A0A232ER38_9HYME</name>
<dbReference type="EMBL" id="NNAY01002663">
    <property type="protein sequence ID" value="OXU20835.1"/>
    <property type="molecule type" value="Genomic_DNA"/>
</dbReference>
<accession>A0A232ER38</accession>